<dbReference type="Proteomes" id="UP000828941">
    <property type="component" value="Chromosome 5"/>
</dbReference>
<keyword evidence="2" id="KW-1185">Reference proteome</keyword>
<reference evidence="1 2" key="1">
    <citation type="journal article" date="2022" name="DNA Res.">
        <title>Chromosomal-level genome assembly of the orchid tree Bauhinia variegata (Leguminosae; Cercidoideae) supports the allotetraploid origin hypothesis of Bauhinia.</title>
        <authorList>
            <person name="Zhong Y."/>
            <person name="Chen Y."/>
            <person name="Zheng D."/>
            <person name="Pang J."/>
            <person name="Liu Y."/>
            <person name="Luo S."/>
            <person name="Meng S."/>
            <person name="Qian L."/>
            <person name="Wei D."/>
            <person name="Dai S."/>
            <person name="Zhou R."/>
        </authorList>
    </citation>
    <scope>NUCLEOTIDE SEQUENCE [LARGE SCALE GENOMIC DNA]</scope>
    <source>
        <strain evidence="1">BV-YZ2020</strain>
    </source>
</reference>
<dbReference type="EMBL" id="CM039430">
    <property type="protein sequence ID" value="KAI4345233.1"/>
    <property type="molecule type" value="Genomic_DNA"/>
</dbReference>
<evidence type="ECO:0000313" key="1">
    <source>
        <dbReference type="EMBL" id="KAI4345233.1"/>
    </source>
</evidence>
<accession>A0ACB9P9C9</accession>
<name>A0ACB9P9C9_BAUVA</name>
<protein>
    <submittedName>
        <fullName evidence="1">Uncharacterized protein</fullName>
    </submittedName>
</protein>
<sequence length="449" mass="47462">MDSGNSGSIQSSSGGDEEYDSRAESISAFLGNHSSGHAGHFTAQPPQNLQTHMLDPISNYLDPMQRSPSLVNLDMVWSKPGTGRSEPNPADLGGLIPCSSSSSALFPTQLATRSASFSTLNHHLLSESASRGLVSVSAATNDQNTNKNNTAAANNNNVVRNPKKRSRASRRAPTTVLTTDTSNFRAMVQEFTGIPAPPFTSSPFHRSRLDLFGSSATIRSPHLDSPPPPPYLLRPFAQKVQSPISNPFVSPPSSSIPSFPTTSSMVGTAAGASNSTNSSTNSTTINYQLSPDLGGLLKQPHPQNFLNMNMHSTPPSLNFQSILKYPLENSSIPQTAYSHLKMGALEEFGLTHANVGAAASGLHNMVSSSTTSGGTLPRIHTVSNPSSNWAEGRGTNNDDDHGVLRSISGTNGKMGFPASSLDFHGDKGPDCVAARSEGMLESWINCSSD</sequence>
<organism evidence="1 2">
    <name type="scientific">Bauhinia variegata</name>
    <name type="common">Purple orchid tree</name>
    <name type="synonym">Phanera variegata</name>
    <dbReference type="NCBI Taxonomy" id="167791"/>
    <lineage>
        <taxon>Eukaryota</taxon>
        <taxon>Viridiplantae</taxon>
        <taxon>Streptophyta</taxon>
        <taxon>Embryophyta</taxon>
        <taxon>Tracheophyta</taxon>
        <taxon>Spermatophyta</taxon>
        <taxon>Magnoliopsida</taxon>
        <taxon>eudicotyledons</taxon>
        <taxon>Gunneridae</taxon>
        <taxon>Pentapetalae</taxon>
        <taxon>rosids</taxon>
        <taxon>fabids</taxon>
        <taxon>Fabales</taxon>
        <taxon>Fabaceae</taxon>
        <taxon>Cercidoideae</taxon>
        <taxon>Cercideae</taxon>
        <taxon>Bauhiniinae</taxon>
        <taxon>Bauhinia</taxon>
    </lineage>
</organism>
<proteinExistence type="predicted"/>
<gene>
    <name evidence="1" type="ORF">L6164_012375</name>
</gene>
<evidence type="ECO:0000313" key="2">
    <source>
        <dbReference type="Proteomes" id="UP000828941"/>
    </source>
</evidence>
<comment type="caution">
    <text evidence="1">The sequence shown here is derived from an EMBL/GenBank/DDBJ whole genome shotgun (WGS) entry which is preliminary data.</text>
</comment>